<dbReference type="Proteomes" id="UP000187338">
    <property type="component" value="Unassembled WGS sequence"/>
</dbReference>
<dbReference type="Gene3D" id="3.20.20.370">
    <property type="entry name" value="Glycoside hydrolase/deacetylase"/>
    <property type="match status" value="1"/>
</dbReference>
<dbReference type="RefSeq" id="WP_075866167.1">
    <property type="nucleotide sequence ID" value="NZ_BDJL01000125.1"/>
</dbReference>
<dbReference type="HAMAP" id="MF_00691">
    <property type="entry name" value="PxpA"/>
    <property type="match status" value="1"/>
</dbReference>
<accession>A0A1L8D487</accession>
<comment type="catalytic activity">
    <reaction evidence="1">
        <text>5-oxo-L-proline + ATP + 2 H2O = L-glutamate + ADP + phosphate + H(+)</text>
        <dbReference type="Rhea" id="RHEA:10348"/>
        <dbReference type="ChEBI" id="CHEBI:15377"/>
        <dbReference type="ChEBI" id="CHEBI:15378"/>
        <dbReference type="ChEBI" id="CHEBI:29985"/>
        <dbReference type="ChEBI" id="CHEBI:30616"/>
        <dbReference type="ChEBI" id="CHEBI:43474"/>
        <dbReference type="ChEBI" id="CHEBI:58402"/>
        <dbReference type="ChEBI" id="CHEBI:456216"/>
        <dbReference type="EC" id="3.5.2.9"/>
    </reaction>
</comment>
<gene>
    <name evidence="1" type="primary">pxpA</name>
    <name evidence="2" type="ORF">ciss_19150</name>
</gene>
<organism evidence="2 3">
    <name type="scientific">Carboxydothermus islandicus</name>
    <dbReference type="NCBI Taxonomy" id="661089"/>
    <lineage>
        <taxon>Bacteria</taxon>
        <taxon>Bacillati</taxon>
        <taxon>Bacillota</taxon>
        <taxon>Clostridia</taxon>
        <taxon>Thermoanaerobacterales</taxon>
        <taxon>Thermoanaerobacteraceae</taxon>
        <taxon>Carboxydothermus</taxon>
    </lineage>
</organism>
<dbReference type="PANTHER" id="PTHR30292:SF0">
    <property type="entry name" value="5-OXOPROLINASE SUBUNIT A"/>
    <property type="match status" value="1"/>
</dbReference>
<evidence type="ECO:0000313" key="3">
    <source>
        <dbReference type="Proteomes" id="UP000187338"/>
    </source>
</evidence>
<comment type="similarity">
    <text evidence="1">Belongs to the LamB/PxpA family.</text>
</comment>
<dbReference type="STRING" id="661089.ciss_19150"/>
<evidence type="ECO:0000313" key="2">
    <source>
        <dbReference type="EMBL" id="GAV25982.1"/>
    </source>
</evidence>
<dbReference type="EC" id="3.5.2.9" evidence="1"/>
<keyword evidence="1" id="KW-0547">Nucleotide-binding</keyword>
<dbReference type="SUPFAM" id="SSF88713">
    <property type="entry name" value="Glycoside hydrolase/deacetylase"/>
    <property type="match status" value="1"/>
</dbReference>
<evidence type="ECO:0000256" key="1">
    <source>
        <dbReference type="HAMAP-Rule" id="MF_00691"/>
    </source>
</evidence>
<proteinExistence type="inferred from homology"/>
<dbReference type="AlphaFoldDB" id="A0A1L8D487"/>
<name>A0A1L8D487_9THEO</name>
<dbReference type="Pfam" id="PF03746">
    <property type="entry name" value="LamB_YcsF"/>
    <property type="match status" value="1"/>
</dbReference>
<dbReference type="CDD" id="cd10787">
    <property type="entry name" value="LamB_YcsF_like"/>
    <property type="match status" value="1"/>
</dbReference>
<comment type="caution">
    <text evidence="2">The sequence shown here is derived from an EMBL/GenBank/DDBJ whole genome shotgun (WGS) entry which is preliminary data.</text>
</comment>
<dbReference type="PANTHER" id="PTHR30292">
    <property type="entry name" value="UNCHARACTERIZED PROTEIN YBGL-RELATED"/>
    <property type="match status" value="1"/>
</dbReference>
<dbReference type="GO" id="GO:0005975">
    <property type="term" value="P:carbohydrate metabolic process"/>
    <property type="evidence" value="ECO:0007669"/>
    <property type="project" value="InterPro"/>
</dbReference>
<comment type="function">
    <text evidence="1">Catalyzes the cleavage of 5-oxoproline to form L-glutamate coupled to the hydrolysis of ATP to ADP and inorganic phosphate.</text>
</comment>
<reference evidence="3" key="1">
    <citation type="submission" date="2016-12" db="EMBL/GenBank/DDBJ databases">
        <title>Draft Genome Sequences od Carboxydothermus pertinax and islandicus, Hydrogenogenic Carboxydotrophic Bacteria.</title>
        <authorList>
            <person name="Fukuyama Y."/>
            <person name="Ohmae K."/>
            <person name="Yoneda Y."/>
            <person name="Yoshida T."/>
            <person name="Sako Y."/>
        </authorList>
    </citation>
    <scope>NUCLEOTIDE SEQUENCE [LARGE SCALE GENOMIC DNA]</scope>
    <source>
        <strain evidence="3">SET</strain>
    </source>
</reference>
<dbReference type="InterPro" id="IPR005501">
    <property type="entry name" value="LamB/YcsF/PxpA-like"/>
</dbReference>
<dbReference type="InterPro" id="IPR011330">
    <property type="entry name" value="Glyco_hydro/deAcase_b/a-brl"/>
</dbReference>
<dbReference type="NCBIfam" id="NF003814">
    <property type="entry name" value="PRK05406.1-3"/>
    <property type="match status" value="1"/>
</dbReference>
<keyword evidence="1" id="KW-0067">ATP-binding</keyword>
<protein>
    <recommendedName>
        <fullName evidence="1">5-oxoprolinase subunit A</fullName>
        <shortName evidence="1">5-OPase subunit A</shortName>
        <ecNumber evidence="1">3.5.2.9</ecNumber>
    </recommendedName>
    <alternativeName>
        <fullName evidence="1">5-oxoprolinase (ATP-hydrolyzing) subunit A</fullName>
    </alternativeName>
</protein>
<keyword evidence="1" id="KW-0378">Hydrolase</keyword>
<dbReference type="GO" id="GO:0005524">
    <property type="term" value="F:ATP binding"/>
    <property type="evidence" value="ECO:0007669"/>
    <property type="project" value="UniProtKB-UniRule"/>
</dbReference>
<sequence>MKYIDLNADIGESFGNFKVGEDEAILPLVSSINVACGFHAGDFMVMAECCKLAREYGVNLGAHPGYPDLWGFGRRSIPYTKEEITNMLLYQLGALSAFARAEGVKITHVKPHGALYNDAVVKLEVAEAVARAVWVFDPEIAIVTLPYGRLFEIAGEMGLTVIREGFADRGYLPDGRLVPRNQEGAKKTGDEAVAQALALAEGWVKAVDGTVIKAEVDTICVHGDNIEAVKLAQKINQELESKNIHVQAWRKKRA</sequence>
<comment type="subunit">
    <text evidence="1">Forms a complex composed of PxpA, PxpB and PxpC.</text>
</comment>
<keyword evidence="3" id="KW-1185">Reference proteome</keyword>
<dbReference type="EMBL" id="BDJL01000125">
    <property type="protein sequence ID" value="GAV25982.1"/>
    <property type="molecule type" value="Genomic_DNA"/>
</dbReference>
<dbReference type="NCBIfam" id="NF003816">
    <property type="entry name" value="PRK05406.1-5"/>
    <property type="match status" value="1"/>
</dbReference>
<dbReference type="GO" id="GO:0017168">
    <property type="term" value="F:5-oxoprolinase (ATP-hydrolyzing) activity"/>
    <property type="evidence" value="ECO:0007669"/>
    <property type="project" value="UniProtKB-UniRule"/>
</dbReference>
<dbReference type="OrthoDB" id="9773478at2"/>